<reference evidence="4 6" key="2">
    <citation type="submission" date="2019-03" db="EMBL/GenBank/DDBJ databases">
        <title>Genomics of glacier-inhabiting Cryobacterium strains.</title>
        <authorList>
            <person name="Liu Q."/>
            <person name="Xin Y.-H."/>
        </authorList>
    </citation>
    <scope>NUCLEOTIDE SEQUENCE [LARGE SCALE GENOMIC DNA]</scope>
    <source>
        <strain evidence="4 6">Hh8</strain>
    </source>
</reference>
<dbReference type="EMBL" id="FNIB01000027">
    <property type="protein sequence ID" value="SDO60240.1"/>
    <property type="molecule type" value="Genomic_DNA"/>
</dbReference>
<sequence length="164" mass="18216">MNKTHIGELRRARGWTQERLAKESGVAGRTIQRVEAGSDASLDTVALIANALEVPVRDLFVSVESIDFGEAVEQLHARKSAQQARRDSITHAFTYLFQGVGVLVTFATIVLEPTGTISWLGWFIIPAYWAGVRLLFGFLFRIVIDPRLDAKYPLSLPSRVAANY</sequence>
<dbReference type="Proteomes" id="UP000298252">
    <property type="component" value="Unassembled WGS sequence"/>
</dbReference>
<dbReference type="EMBL" id="SOFD01000033">
    <property type="protein sequence ID" value="TFB75048.1"/>
    <property type="molecule type" value="Genomic_DNA"/>
</dbReference>
<feature type="transmembrane region" description="Helical" evidence="1">
    <location>
        <begin position="117"/>
        <end position="144"/>
    </location>
</feature>
<evidence type="ECO:0000313" key="6">
    <source>
        <dbReference type="Proteomes" id="UP000298252"/>
    </source>
</evidence>
<feature type="domain" description="HTH cro/C1-type" evidence="2">
    <location>
        <begin position="6"/>
        <end position="59"/>
    </location>
</feature>
<evidence type="ECO:0000256" key="1">
    <source>
        <dbReference type="SAM" id="Phobius"/>
    </source>
</evidence>
<dbReference type="Pfam" id="PF01381">
    <property type="entry name" value="HTH_3"/>
    <property type="match status" value="1"/>
</dbReference>
<dbReference type="AlphaFoldDB" id="A0A4R8V1X9"/>
<evidence type="ECO:0000259" key="2">
    <source>
        <dbReference type="PROSITE" id="PS50943"/>
    </source>
</evidence>
<proteinExistence type="predicted"/>
<keyword evidence="6" id="KW-1185">Reference proteome</keyword>
<dbReference type="Proteomes" id="UP000199639">
    <property type="component" value="Unassembled WGS sequence"/>
</dbReference>
<evidence type="ECO:0000313" key="3">
    <source>
        <dbReference type="EMBL" id="SDO60240.1"/>
    </source>
</evidence>
<dbReference type="InterPro" id="IPR010982">
    <property type="entry name" value="Lambda_DNA-bd_dom_sf"/>
</dbReference>
<organism evidence="3 5">
    <name type="scientific">Cryobacterium flavum</name>
    <dbReference type="NCBI Taxonomy" id="1424659"/>
    <lineage>
        <taxon>Bacteria</taxon>
        <taxon>Bacillati</taxon>
        <taxon>Actinomycetota</taxon>
        <taxon>Actinomycetes</taxon>
        <taxon>Micrococcales</taxon>
        <taxon>Microbacteriaceae</taxon>
        <taxon>Cryobacterium</taxon>
    </lineage>
</organism>
<keyword evidence="1" id="KW-1133">Transmembrane helix</keyword>
<dbReference type="CDD" id="cd00093">
    <property type="entry name" value="HTH_XRE"/>
    <property type="match status" value="1"/>
</dbReference>
<evidence type="ECO:0000313" key="4">
    <source>
        <dbReference type="EMBL" id="TFB75048.1"/>
    </source>
</evidence>
<dbReference type="PROSITE" id="PS50943">
    <property type="entry name" value="HTH_CROC1"/>
    <property type="match status" value="1"/>
</dbReference>
<dbReference type="RefSeq" id="WP_092342588.1">
    <property type="nucleotide sequence ID" value="NZ_FNIB01000027.1"/>
</dbReference>
<dbReference type="GO" id="GO:0003677">
    <property type="term" value="F:DNA binding"/>
    <property type="evidence" value="ECO:0007669"/>
    <property type="project" value="UniProtKB-KW"/>
</dbReference>
<keyword evidence="1" id="KW-0472">Membrane</keyword>
<keyword evidence="3" id="KW-0238">DNA-binding</keyword>
<keyword evidence="1" id="KW-0812">Transmembrane</keyword>
<dbReference type="SMART" id="SM00530">
    <property type="entry name" value="HTH_XRE"/>
    <property type="match status" value="1"/>
</dbReference>
<dbReference type="Gene3D" id="1.10.260.40">
    <property type="entry name" value="lambda repressor-like DNA-binding domains"/>
    <property type="match status" value="1"/>
</dbReference>
<dbReference type="SUPFAM" id="SSF47413">
    <property type="entry name" value="lambda repressor-like DNA-binding domains"/>
    <property type="match status" value="1"/>
</dbReference>
<reference evidence="3 5" key="1">
    <citation type="submission" date="2016-10" db="EMBL/GenBank/DDBJ databases">
        <authorList>
            <person name="Varghese N."/>
            <person name="Submissions S."/>
        </authorList>
    </citation>
    <scope>NUCLEOTIDE SEQUENCE [LARGE SCALE GENOMIC DNA]</scope>
    <source>
        <strain evidence="3 5">CGMCC 1.11215</strain>
    </source>
</reference>
<dbReference type="STRING" id="1424659.SAMN05216368_1274"/>
<accession>A0A4R8V1X9</accession>
<gene>
    <name evidence="4" type="ORF">E3O21_13415</name>
    <name evidence="3" type="ORF">SAMN05216368_1274</name>
</gene>
<name>A0A4R8V1X9_9MICO</name>
<evidence type="ECO:0000313" key="5">
    <source>
        <dbReference type="Proteomes" id="UP000199639"/>
    </source>
</evidence>
<dbReference type="InterPro" id="IPR001387">
    <property type="entry name" value="Cro/C1-type_HTH"/>
</dbReference>
<protein>
    <submittedName>
        <fullName evidence="3">DNA-binding transcriptional regulator, XRE-family HTH domain</fullName>
    </submittedName>
    <submittedName>
        <fullName evidence="4">XRE family transcriptional regulator</fullName>
    </submittedName>
</protein>
<feature type="transmembrane region" description="Helical" evidence="1">
    <location>
        <begin position="92"/>
        <end position="111"/>
    </location>
</feature>